<dbReference type="EMBL" id="KV878213">
    <property type="protein sequence ID" value="OJJ33862.1"/>
    <property type="molecule type" value="Genomic_DNA"/>
</dbReference>
<keyword evidence="2" id="KW-1185">Reference proteome</keyword>
<evidence type="ECO:0000313" key="2">
    <source>
        <dbReference type="Proteomes" id="UP000184383"/>
    </source>
</evidence>
<organism evidence="1 2">
    <name type="scientific">Aspergillus wentii DTO 134E9</name>
    <dbReference type="NCBI Taxonomy" id="1073089"/>
    <lineage>
        <taxon>Eukaryota</taxon>
        <taxon>Fungi</taxon>
        <taxon>Dikarya</taxon>
        <taxon>Ascomycota</taxon>
        <taxon>Pezizomycotina</taxon>
        <taxon>Eurotiomycetes</taxon>
        <taxon>Eurotiomycetidae</taxon>
        <taxon>Eurotiales</taxon>
        <taxon>Aspergillaceae</taxon>
        <taxon>Aspergillus</taxon>
        <taxon>Aspergillus subgen. Cremei</taxon>
    </lineage>
</organism>
<proteinExistence type="predicted"/>
<sequence>MGRILRMPQFHSLLNLNRYKLTDTLLRDTPQQHYDRYVCFKDSASSHAHRPCRCHISSHDTNHTHEPHQHIHYHRHYHTEPPSPTSAPLCAVRRIHTHHDPSRRSHRSQYQCPRCCSGCDSSWVCERCRGLNRRTAYGPSVPVVMTVPRGCMGR</sequence>
<dbReference type="Proteomes" id="UP000184383">
    <property type="component" value="Unassembled WGS sequence"/>
</dbReference>
<reference evidence="2" key="1">
    <citation type="journal article" date="2017" name="Genome Biol.">
        <title>Comparative genomics reveals high biological diversity and specific adaptations in the industrially and medically important fungal genus Aspergillus.</title>
        <authorList>
            <person name="de Vries R.P."/>
            <person name="Riley R."/>
            <person name="Wiebenga A."/>
            <person name="Aguilar-Osorio G."/>
            <person name="Amillis S."/>
            <person name="Uchima C.A."/>
            <person name="Anderluh G."/>
            <person name="Asadollahi M."/>
            <person name="Askin M."/>
            <person name="Barry K."/>
            <person name="Battaglia E."/>
            <person name="Bayram O."/>
            <person name="Benocci T."/>
            <person name="Braus-Stromeyer S.A."/>
            <person name="Caldana C."/>
            <person name="Canovas D."/>
            <person name="Cerqueira G.C."/>
            <person name="Chen F."/>
            <person name="Chen W."/>
            <person name="Choi C."/>
            <person name="Clum A."/>
            <person name="Dos Santos R.A."/>
            <person name="Damasio A.R."/>
            <person name="Diallinas G."/>
            <person name="Emri T."/>
            <person name="Fekete E."/>
            <person name="Flipphi M."/>
            <person name="Freyberg S."/>
            <person name="Gallo A."/>
            <person name="Gournas C."/>
            <person name="Habgood R."/>
            <person name="Hainaut M."/>
            <person name="Harispe M.L."/>
            <person name="Henrissat B."/>
            <person name="Hilden K.S."/>
            <person name="Hope R."/>
            <person name="Hossain A."/>
            <person name="Karabika E."/>
            <person name="Karaffa L."/>
            <person name="Karanyi Z."/>
            <person name="Krasevec N."/>
            <person name="Kuo A."/>
            <person name="Kusch H."/>
            <person name="LaButti K."/>
            <person name="Lagendijk E.L."/>
            <person name="Lapidus A."/>
            <person name="Levasseur A."/>
            <person name="Lindquist E."/>
            <person name="Lipzen A."/>
            <person name="Logrieco A.F."/>
            <person name="MacCabe A."/>
            <person name="Maekelae M.R."/>
            <person name="Malavazi I."/>
            <person name="Melin P."/>
            <person name="Meyer V."/>
            <person name="Mielnichuk N."/>
            <person name="Miskei M."/>
            <person name="Molnar A.P."/>
            <person name="Mule G."/>
            <person name="Ngan C.Y."/>
            <person name="Orejas M."/>
            <person name="Orosz E."/>
            <person name="Ouedraogo J.P."/>
            <person name="Overkamp K.M."/>
            <person name="Park H.-S."/>
            <person name="Perrone G."/>
            <person name="Piumi F."/>
            <person name="Punt P.J."/>
            <person name="Ram A.F."/>
            <person name="Ramon A."/>
            <person name="Rauscher S."/>
            <person name="Record E."/>
            <person name="Riano-Pachon D.M."/>
            <person name="Robert V."/>
            <person name="Roehrig J."/>
            <person name="Ruller R."/>
            <person name="Salamov A."/>
            <person name="Salih N.S."/>
            <person name="Samson R.A."/>
            <person name="Sandor E."/>
            <person name="Sanguinetti M."/>
            <person name="Schuetze T."/>
            <person name="Sepcic K."/>
            <person name="Shelest E."/>
            <person name="Sherlock G."/>
            <person name="Sophianopoulou V."/>
            <person name="Squina F.M."/>
            <person name="Sun H."/>
            <person name="Susca A."/>
            <person name="Todd R.B."/>
            <person name="Tsang A."/>
            <person name="Unkles S.E."/>
            <person name="van de Wiele N."/>
            <person name="van Rossen-Uffink D."/>
            <person name="Oliveira J.V."/>
            <person name="Vesth T.C."/>
            <person name="Visser J."/>
            <person name="Yu J.-H."/>
            <person name="Zhou M."/>
            <person name="Andersen M.R."/>
            <person name="Archer D.B."/>
            <person name="Baker S.E."/>
            <person name="Benoit I."/>
            <person name="Brakhage A.A."/>
            <person name="Braus G.H."/>
            <person name="Fischer R."/>
            <person name="Frisvad J.C."/>
            <person name="Goldman G.H."/>
            <person name="Houbraken J."/>
            <person name="Oakley B."/>
            <person name="Pocsi I."/>
            <person name="Scazzocchio C."/>
            <person name="Seiboth B."/>
            <person name="vanKuyk P.A."/>
            <person name="Wortman J."/>
            <person name="Dyer P.S."/>
            <person name="Grigoriev I.V."/>
        </authorList>
    </citation>
    <scope>NUCLEOTIDE SEQUENCE [LARGE SCALE GENOMIC DNA]</scope>
    <source>
        <strain evidence="2">DTO 134E9</strain>
    </source>
</reference>
<dbReference type="AlphaFoldDB" id="A0A1L9RG07"/>
<dbReference type="GeneID" id="63753947"/>
<protein>
    <submittedName>
        <fullName evidence="1">Uncharacterized protein</fullName>
    </submittedName>
</protein>
<evidence type="ECO:0000313" key="1">
    <source>
        <dbReference type="EMBL" id="OJJ33862.1"/>
    </source>
</evidence>
<dbReference type="VEuPathDB" id="FungiDB:ASPWEDRAFT_547309"/>
<accession>A0A1L9RG07</accession>
<name>A0A1L9RG07_ASPWE</name>
<gene>
    <name evidence="1" type="ORF">ASPWEDRAFT_547309</name>
</gene>
<dbReference type="RefSeq" id="XP_040687538.1">
    <property type="nucleotide sequence ID" value="XM_040838099.1"/>
</dbReference>